<accession>A0AAU8CXI1</accession>
<comment type="similarity">
    <text evidence="1">Belongs to the ros/MucR family.</text>
</comment>
<feature type="region of interest" description="Disordered" evidence="2">
    <location>
        <begin position="76"/>
        <end position="111"/>
    </location>
</feature>
<evidence type="ECO:0000313" key="3">
    <source>
        <dbReference type="EMBL" id="XCG51545.1"/>
    </source>
</evidence>
<dbReference type="Pfam" id="PF05443">
    <property type="entry name" value="ROS_MUCR"/>
    <property type="match status" value="1"/>
</dbReference>
<dbReference type="GO" id="GO:0008270">
    <property type="term" value="F:zinc ion binding"/>
    <property type="evidence" value="ECO:0007669"/>
    <property type="project" value="InterPro"/>
</dbReference>
<dbReference type="EMBL" id="CP159253">
    <property type="protein sequence ID" value="XCG51545.1"/>
    <property type="molecule type" value="Genomic_DNA"/>
</dbReference>
<sequence>MVNAGHGTTVPVEVEPQQPAVPVKKSVTPDYILCLEDGKPFKPLKRHLMTSSGMTPDEYRAKWNLPMVAPSYAAARSRPAKASGLGREAGIRAGASRRPRREGCVLPPSLD</sequence>
<dbReference type="InterPro" id="IPR008807">
    <property type="entry name" value="ROS_MUCR"/>
</dbReference>
<evidence type="ECO:0000256" key="1">
    <source>
        <dbReference type="ARBA" id="ARBA00007031"/>
    </source>
</evidence>
<reference evidence="3" key="1">
    <citation type="submission" date="2024-06" db="EMBL/GenBank/DDBJ databases">
        <title>Mesorhizobium karijinii sp. nov., a symbiont of the iconic Swainsona formosa from arid Australia.</title>
        <authorList>
            <person name="Hill Y.J."/>
            <person name="Watkin E.L.J."/>
            <person name="O'Hara G.W."/>
            <person name="Terpolilli J."/>
            <person name="Tye M.L."/>
            <person name="Kohlmeier M.G."/>
        </authorList>
    </citation>
    <scope>NUCLEOTIDE SEQUENCE</scope>
    <source>
        <strain evidence="3">WSM2240</strain>
    </source>
</reference>
<dbReference type="Gene3D" id="1.10.10.1550">
    <property type="entry name" value="ROS/MUCR transcriptional regulator protein"/>
    <property type="match status" value="1"/>
</dbReference>
<dbReference type="GO" id="GO:0003677">
    <property type="term" value="F:DNA binding"/>
    <property type="evidence" value="ECO:0007669"/>
    <property type="project" value="InterPro"/>
</dbReference>
<dbReference type="GO" id="GO:0006355">
    <property type="term" value="P:regulation of DNA-templated transcription"/>
    <property type="evidence" value="ECO:0007669"/>
    <property type="project" value="InterPro"/>
</dbReference>
<organism evidence="3">
    <name type="scientific">Mesorhizobium sp. WSM2240</name>
    <dbReference type="NCBI Taxonomy" id="3228851"/>
    <lineage>
        <taxon>Bacteria</taxon>
        <taxon>Pseudomonadati</taxon>
        <taxon>Pseudomonadota</taxon>
        <taxon>Alphaproteobacteria</taxon>
        <taxon>Hyphomicrobiales</taxon>
        <taxon>Phyllobacteriaceae</taxon>
        <taxon>Mesorhizobium</taxon>
    </lineage>
</organism>
<name>A0AAU8CXI1_9HYPH</name>
<protein>
    <submittedName>
        <fullName evidence="3">MucR family transcriptional regulator</fullName>
    </submittedName>
</protein>
<proteinExistence type="inferred from homology"/>
<dbReference type="AlphaFoldDB" id="A0AAU8CXI1"/>
<gene>
    <name evidence="3" type="ORF">ABVK50_05425</name>
</gene>
<dbReference type="InterPro" id="IPR041920">
    <property type="entry name" value="ROS/MUCR_sf"/>
</dbReference>
<dbReference type="RefSeq" id="WP_353646010.1">
    <property type="nucleotide sequence ID" value="NZ_CP159253.1"/>
</dbReference>
<evidence type="ECO:0000256" key="2">
    <source>
        <dbReference type="SAM" id="MobiDB-lite"/>
    </source>
</evidence>